<dbReference type="GO" id="GO:0005886">
    <property type="term" value="C:plasma membrane"/>
    <property type="evidence" value="ECO:0007669"/>
    <property type="project" value="UniProtKB-SubCell"/>
</dbReference>
<keyword evidence="2" id="KW-0813">Transport</keyword>
<feature type="transmembrane region" description="Helical" evidence="9">
    <location>
        <begin position="53"/>
        <end position="73"/>
    </location>
</feature>
<keyword evidence="5 9" id="KW-0812">Transmembrane</keyword>
<dbReference type="OrthoDB" id="9814020at2"/>
<keyword evidence="6 9" id="KW-1133">Transmembrane helix</keyword>
<evidence type="ECO:0000256" key="3">
    <source>
        <dbReference type="ARBA" id="ARBA00022475"/>
    </source>
</evidence>
<proteinExistence type="inferred from homology"/>
<evidence type="ECO:0000256" key="7">
    <source>
        <dbReference type="ARBA" id="ARBA00023136"/>
    </source>
</evidence>
<evidence type="ECO:0000256" key="9">
    <source>
        <dbReference type="SAM" id="Phobius"/>
    </source>
</evidence>
<keyword evidence="11" id="KW-1185">Reference proteome</keyword>
<evidence type="ECO:0000313" key="10">
    <source>
        <dbReference type="EMBL" id="PSF06352.1"/>
    </source>
</evidence>
<keyword evidence="7 9" id="KW-0472">Membrane</keyword>
<dbReference type="PANTHER" id="PTHR30574">
    <property type="entry name" value="INNER MEMBRANE PROTEIN YEDE"/>
    <property type="match status" value="1"/>
</dbReference>
<evidence type="ECO:0000256" key="1">
    <source>
        <dbReference type="ARBA" id="ARBA00004429"/>
    </source>
</evidence>
<evidence type="ECO:0000256" key="8">
    <source>
        <dbReference type="ARBA" id="ARBA00035655"/>
    </source>
</evidence>
<evidence type="ECO:0000256" key="5">
    <source>
        <dbReference type="ARBA" id="ARBA00022692"/>
    </source>
</evidence>
<dbReference type="Proteomes" id="UP000238385">
    <property type="component" value="Unassembled WGS sequence"/>
</dbReference>
<reference evidence="10 11" key="1">
    <citation type="submission" date="2018-03" db="EMBL/GenBank/DDBJ databases">
        <title>Marinobacter brunus sp. nov., a marine bacterium of Gamma-proteobacteria isolated from the surface seawater of the South China Sea.</title>
        <authorList>
            <person name="Cheng H."/>
            <person name="Wu Y.-H."/>
            <person name="Xamxidin M."/>
            <person name="Xu X.-W."/>
        </authorList>
    </citation>
    <scope>NUCLEOTIDE SEQUENCE [LARGE SCALE GENOMIC DNA]</scope>
    <source>
        <strain evidence="10 11">JCM 30472</strain>
    </source>
</reference>
<dbReference type="RefSeq" id="WP_106672983.1">
    <property type="nucleotide sequence ID" value="NZ_BMFE01000002.1"/>
</dbReference>
<evidence type="ECO:0000256" key="4">
    <source>
        <dbReference type="ARBA" id="ARBA00022519"/>
    </source>
</evidence>
<evidence type="ECO:0000256" key="2">
    <source>
        <dbReference type="ARBA" id="ARBA00022448"/>
    </source>
</evidence>
<evidence type="ECO:0000256" key="6">
    <source>
        <dbReference type="ARBA" id="ARBA00022989"/>
    </source>
</evidence>
<organism evidence="10 11">
    <name type="scientific">Marinobacter halophilus</name>
    <dbReference type="NCBI Taxonomy" id="1323740"/>
    <lineage>
        <taxon>Bacteria</taxon>
        <taxon>Pseudomonadati</taxon>
        <taxon>Pseudomonadota</taxon>
        <taxon>Gammaproteobacteria</taxon>
        <taxon>Pseudomonadales</taxon>
        <taxon>Marinobacteraceae</taxon>
        <taxon>Marinobacter</taxon>
    </lineage>
</organism>
<feature type="transmembrane region" description="Helical" evidence="9">
    <location>
        <begin position="85"/>
        <end position="102"/>
    </location>
</feature>
<dbReference type="EMBL" id="PXNN01000017">
    <property type="protein sequence ID" value="PSF06352.1"/>
    <property type="molecule type" value="Genomic_DNA"/>
</dbReference>
<comment type="caution">
    <text evidence="10">The sequence shown here is derived from an EMBL/GenBank/DDBJ whole genome shotgun (WGS) entry which is preliminary data.</text>
</comment>
<comment type="subcellular location">
    <subcellularLocation>
        <location evidence="1">Cell inner membrane</location>
        <topology evidence="1">Multi-pass membrane protein</topology>
    </subcellularLocation>
</comment>
<accession>A0A2T1K9Y3</accession>
<sequence length="145" mass="14972">MIDIAWSQFTPGTALAGGILIGLAAASFLLLNGRIAGISGILGGLLPPTKYDTIWRIAFLAGLIGAPMLWMLVAELPPIEINAGYPTLIIAGLLVGIGTRYGSGCTSGHGVCGLSRLSFRSLAATLSFMATGFITVFVIRHLIGA</sequence>
<keyword evidence="4" id="KW-0997">Cell inner membrane</keyword>
<protein>
    <submittedName>
        <fullName evidence="10">YeeE/YedE</fullName>
    </submittedName>
</protein>
<keyword evidence="3" id="KW-1003">Cell membrane</keyword>
<comment type="similarity">
    <text evidence="8">Belongs to the TsuA/YedE (TC 9.B.102) family.</text>
</comment>
<feature type="transmembrane region" description="Helical" evidence="9">
    <location>
        <begin position="12"/>
        <end position="32"/>
    </location>
</feature>
<evidence type="ECO:0000313" key="11">
    <source>
        <dbReference type="Proteomes" id="UP000238385"/>
    </source>
</evidence>
<dbReference type="PANTHER" id="PTHR30574:SF1">
    <property type="entry name" value="SULPHUR TRANSPORT DOMAIN-CONTAINING PROTEIN"/>
    <property type="match status" value="1"/>
</dbReference>
<dbReference type="AlphaFoldDB" id="A0A2T1K9Y3"/>
<feature type="transmembrane region" description="Helical" evidence="9">
    <location>
        <begin position="122"/>
        <end position="143"/>
    </location>
</feature>
<dbReference type="InterPro" id="IPR007272">
    <property type="entry name" value="Sulf_transp_TsuA/YedE"/>
</dbReference>
<gene>
    <name evidence="10" type="ORF">C7H08_14630</name>
</gene>
<name>A0A2T1K9Y3_9GAMM</name>